<gene>
    <name evidence="2" type="ORF">PtA15_14A341</name>
</gene>
<evidence type="ECO:0000313" key="3">
    <source>
        <dbReference type="Proteomes" id="UP001164743"/>
    </source>
</evidence>
<feature type="region of interest" description="Disordered" evidence="1">
    <location>
        <begin position="192"/>
        <end position="211"/>
    </location>
</feature>
<accession>A0ABY7D5A5</accession>
<organism evidence="2 3">
    <name type="scientific">Puccinia triticina</name>
    <dbReference type="NCBI Taxonomy" id="208348"/>
    <lineage>
        <taxon>Eukaryota</taxon>
        <taxon>Fungi</taxon>
        <taxon>Dikarya</taxon>
        <taxon>Basidiomycota</taxon>
        <taxon>Pucciniomycotina</taxon>
        <taxon>Pucciniomycetes</taxon>
        <taxon>Pucciniales</taxon>
        <taxon>Pucciniaceae</taxon>
        <taxon>Puccinia</taxon>
    </lineage>
</organism>
<dbReference type="EMBL" id="CP110434">
    <property type="protein sequence ID" value="WAQ91457.1"/>
    <property type="molecule type" value="Genomic_DNA"/>
</dbReference>
<keyword evidence="3" id="KW-1185">Reference proteome</keyword>
<dbReference type="GeneID" id="77803942"/>
<evidence type="ECO:0000313" key="2">
    <source>
        <dbReference type="EMBL" id="WAQ91457.1"/>
    </source>
</evidence>
<evidence type="ECO:0000256" key="1">
    <source>
        <dbReference type="SAM" id="MobiDB-lite"/>
    </source>
</evidence>
<dbReference type="Proteomes" id="UP001164743">
    <property type="component" value="Chromosome 14A"/>
</dbReference>
<proteinExistence type="predicted"/>
<feature type="compositionally biased region" description="Polar residues" evidence="1">
    <location>
        <begin position="202"/>
        <end position="211"/>
    </location>
</feature>
<reference evidence="2" key="1">
    <citation type="submission" date="2022-10" db="EMBL/GenBank/DDBJ databases">
        <title>Puccinia triticina Genome sequencing and assembly.</title>
        <authorList>
            <person name="Li C."/>
        </authorList>
    </citation>
    <scope>NUCLEOTIDE SEQUENCE</scope>
    <source>
        <strain evidence="2">Pt15</strain>
    </source>
</reference>
<dbReference type="RefSeq" id="XP_053027012.1">
    <property type="nucleotide sequence ID" value="XM_053163047.1"/>
</dbReference>
<sequence length="211" mass="23147">MFVCTPAAAEVGTALRRTASMHISRHGLGYVFEDRRKGGRSFQGARLGRARPSRSICTHTLRLQRYSTLLLLDTHGGATANRTSSDLVTPGTSFAGNKPSLMCPGAEPGRPAFIMPPISLRRKLCSRYRRWATGPLAQRREHISICKTGGAQHELLGPHIRVFRIQRMNIAAGRRAPSRLAQDAVLARPTALVDTELRRPPQSKSGSLSNM</sequence>
<protein>
    <submittedName>
        <fullName evidence="2">Uncharacterized protein</fullName>
    </submittedName>
</protein>
<name>A0ABY7D5A5_9BASI</name>